<sequence length="697" mass="77054">MAEKKSSMEQLRNIGIIAHIDAGKTTTTERILYYTGRLHRIGEVHDGNATMDWMEQERQRGITITSAATRCEWNGTVINIIDTPGHVDFTIEVERSLRVLDGAVAVFDAVEGVEPQSETVWHQADTYKVPRICFVNKMDKVGADFHRAVETFGDKLTGTQVPIQIPIGEGDDFRGVVDLISMEALYYSEEDHGQHVRREPIPADLQDEAVVYRDALLEALADYDEAIMEAVLEEADISIETVQKAIRRAVIYEKFCPVMCGSAFKDKGVQQLLDAVVAYLPTPPERGSIMGVDPSTEKEISRAPTGTDPFSALVFKVESDEHVGTIAYMRAYSGVASTKGRLLNGRNGRKEKISRIFRMHSHKREAITEIHAGDIVAVVGLKWTTTGDSLSSEDAPIVFEGLTFPTPVISLSFEPRNSDDSPALEKALERLQAEDPTCSVSEDRETGQRLLSGMGELHLQVLVERLKSDFGVDVTVGKQRVAYRETIAASASQSREFRQALAGKEQSVTLSMRVEPLDSPGEDVQFETALSQESDVPEELVTACREGVESCLSGGEKSGFPLRGIRVVLENVGVNEEETTPLVCQVGASTVFRELCMQAGGVILEPVMKIEIVSPEEYVGAIINDLNSRRGVVRGIDMKEGRQYVHGLVPLAEMIGYATDIRSMSQGRANYTLAFSDYQHCESRMEEDILRRIGRVF</sequence>
<dbReference type="PROSITE" id="PS51722">
    <property type="entry name" value="G_TR_2"/>
    <property type="match status" value="1"/>
</dbReference>
<dbReference type="GO" id="GO:0003746">
    <property type="term" value="F:translation elongation factor activity"/>
    <property type="evidence" value="ECO:0007669"/>
    <property type="project" value="UniProtKB-UniRule"/>
</dbReference>
<dbReference type="InterPro" id="IPR027417">
    <property type="entry name" value="P-loop_NTPase"/>
</dbReference>
<dbReference type="PRINTS" id="PR00315">
    <property type="entry name" value="ELONGATNFCT"/>
</dbReference>
<dbReference type="InterPro" id="IPR005517">
    <property type="entry name" value="Transl_elong_EFG/EF2_IV"/>
</dbReference>
<gene>
    <name evidence="7" type="primary">fusA</name>
    <name evidence="10" type="ORF">CALK_1775</name>
</gene>
<dbReference type="NCBIfam" id="NF009381">
    <property type="entry name" value="PRK12740.1-5"/>
    <property type="match status" value="1"/>
</dbReference>
<accession>U7D6U2</accession>
<evidence type="ECO:0000256" key="5">
    <source>
        <dbReference type="ARBA" id="ARBA00023134"/>
    </source>
</evidence>
<dbReference type="CDD" id="cd01886">
    <property type="entry name" value="EF-G"/>
    <property type="match status" value="1"/>
</dbReference>
<dbReference type="NCBIfam" id="TIGR00484">
    <property type="entry name" value="EF-G"/>
    <property type="match status" value="1"/>
</dbReference>
<dbReference type="PANTHER" id="PTHR43261:SF1">
    <property type="entry name" value="RIBOSOME-RELEASING FACTOR 2, MITOCHONDRIAL"/>
    <property type="match status" value="1"/>
</dbReference>
<dbReference type="NCBIfam" id="TIGR00231">
    <property type="entry name" value="small_GTP"/>
    <property type="match status" value="1"/>
</dbReference>
<dbReference type="InterPro" id="IPR035649">
    <property type="entry name" value="EFG_V"/>
</dbReference>
<dbReference type="FunFam" id="3.30.70.870:FF:000001">
    <property type="entry name" value="Elongation factor G"/>
    <property type="match status" value="1"/>
</dbReference>
<dbReference type="Gene3D" id="2.40.30.10">
    <property type="entry name" value="Translation factors"/>
    <property type="match status" value="1"/>
</dbReference>
<dbReference type="InterPro" id="IPR009022">
    <property type="entry name" value="EFG_III"/>
</dbReference>
<dbReference type="SUPFAM" id="SSF54980">
    <property type="entry name" value="EF-G C-terminal domain-like"/>
    <property type="match status" value="2"/>
</dbReference>
<evidence type="ECO:0000313" key="10">
    <source>
        <dbReference type="EMBL" id="ERP31286.1"/>
    </source>
</evidence>
<dbReference type="InterPro" id="IPR000640">
    <property type="entry name" value="EFG_V-like"/>
</dbReference>
<dbReference type="Pfam" id="PF22042">
    <property type="entry name" value="EF-G_D2"/>
    <property type="match status" value="1"/>
</dbReference>
<dbReference type="GO" id="GO:0005525">
    <property type="term" value="F:GTP binding"/>
    <property type="evidence" value="ECO:0007669"/>
    <property type="project" value="UniProtKB-UniRule"/>
</dbReference>
<evidence type="ECO:0000256" key="7">
    <source>
        <dbReference type="HAMAP-Rule" id="MF_00054"/>
    </source>
</evidence>
<keyword evidence="7" id="KW-0963">Cytoplasm</keyword>
<dbReference type="SMART" id="SM00889">
    <property type="entry name" value="EFG_IV"/>
    <property type="match status" value="1"/>
</dbReference>
<dbReference type="Gene3D" id="3.30.70.240">
    <property type="match status" value="1"/>
</dbReference>
<dbReference type="SUPFAM" id="SSF52540">
    <property type="entry name" value="P-loop containing nucleoside triphosphate hydrolases"/>
    <property type="match status" value="1"/>
</dbReference>
<dbReference type="PROSITE" id="PS00301">
    <property type="entry name" value="G_TR_1"/>
    <property type="match status" value="1"/>
</dbReference>
<dbReference type="Proteomes" id="UP000017148">
    <property type="component" value="Unassembled WGS sequence"/>
</dbReference>
<dbReference type="PANTHER" id="PTHR43261">
    <property type="entry name" value="TRANSLATION ELONGATION FACTOR G-RELATED"/>
    <property type="match status" value="1"/>
</dbReference>
<dbReference type="GO" id="GO:0003924">
    <property type="term" value="F:GTPase activity"/>
    <property type="evidence" value="ECO:0007669"/>
    <property type="project" value="InterPro"/>
</dbReference>
<dbReference type="CDD" id="cd04088">
    <property type="entry name" value="EFG_mtEFG_II"/>
    <property type="match status" value="1"/>
</dbReference>
<feature type="binding site" evidence="7">
    <location>
        <begin position="18"/>
        <end position="25"/>
    </location>
    <ligand>
        <name>GTP</name>
        <dbReference type="ChEBI" id="CHEBI:37565"/>
    </ligand>
</feature>
<dbReference type="FunFam" id="2.40.30.10:FF:000006">
    <property type="entry name" value="Elongation factor G"/>
    <property type="match status" value="1"/>
</dbReference>
<dbReference type="EMBL" id="ASJR01000015">
    <property type="protein sequence ID" value="ERP31286.1"/>
    <property type="molecule type" value="Genomic_DNA"/>
</dbReference>
<dbReference type="InterPro" id="IPR053905">
    <property type="entry name" value="EF-G-like_DII"/>
</dbReference>
<dbReference type="InterPro" id="IPR005225">
    <property type="entry name" value="Small_GTP-bd"/>
</dbReference>
<dbReference type="Pfam" id="PF14492">
    <property type="entry name" value="EFG_III"/>
    <property type="match status" value="1"/>
</dbReference>
<dbReference type="Pfam" id="PF00679">
    <property type="entry name" value="EFG_C"/>
    <property type="match status" value="1"/>
</dbReference>
<proteinExistence type="inferred from homology"/>
<dbReference type="Gene3D" id="3.40.50.300">
    <property type="entry name" value="P-loop containing nucleotide triphosphate hydrolases"/>
    <property type="match status" value="1"/>
</dbReference>
<keyword evidence="11" id="KW-1185">Reference proteome</keyword>
<keyword evidence="4 7" id="KW-0648">Protein biosynthesis</keyword>
<feature type="binding site" evidence="7">
    <location>
        <begin position="136"/>
        <end position="139"/>
    </location>
    <ligand>
        <name>GTP</name>
        <dbReference type="ChEBI" id="CHEBI:37565"/>
    </ligand>
</feature>
<feature type="binding site" evidence="7">
    <location>
        <begin position="82"/>
        <end position="86"/>
    </location>
    <ligand>
        <name>GTP</name>
        <dbReference type="ChEBI" id="CHEBI:37565"/>
    </ligand>
</feature>
<dbReference type="SMART" id="SM00838">
    <property type="entry name" value="EFG_C"/>
    <property type="match status" value="1"/>
</dbReference>
<evidence type="ECO:0000256" key="4">
    <source>
        <dbReference type="ARBA" id="ARBA00022917"/>
    </source>
</evidence>
<keyword evidence="2 7" id="KW-0547">Nucleotide-binding</keyword>
<dbReference type="InterPro" id="IPR014721">
    <property type="entry name" value="Ribsml_uS5_D2-typ_fold_subgr"/>
</dbReference>
<comment type="function">
    <text evidence="6 7">Catalyzes the GTP-dependent ribosomal translocation step during translation elongation. During this step, the ribosome changes from the pre-translocational (PRE) to the post-translocational (POST) state as the newly formed A-site-bound peptidyl-tRNA and P-site-bound deacylated tRNA move to the P and E sites, respectively. Catalyzes the coordinated movement of the two tRNA molecules, the mRNA and conformational changes in the ribosome.</text>
</comment>
<dbReference type="Pfam" id="PF03764">
    <property type="entry name" value="EFG_IV"/>
    <property type="match status" value="1"/>
</dbReference>
<organism evidence="10 11">
    <name type="scientific">Chitinivibrio alkaliphilus ACht1</name>
    <dbReference type="NCBI Taxonomy" id="1313304"/>
    <lineage>
        <taxon>Bacteria</taxon>
        <taxon>Pseudomonadati</taxon>
        <taxon>Fibrobacterota</taxon>
        <taxon>Chitinivibrionia</taxon>
        <taxon>Chitinivibrionales</taxon>
        <taxon>Chitinivibrionaceae</taxon>
        <taxon>Chitinivibrio</taxon>
    </lineage>
</organism>
<dbReference type="SUPFAM" id="SSF50447">
    <property type="entry name" value="Translation proteins"/>
    <property type="match status" value="1"/>
</dbReference>
<dbReference type="GO" id="GO:0005737">
    <property type="term" value="C:cytoplasm"/>
    <property type="evidence" value="ECO:0007669"/>
    <property type="project" value="UniProtKB-SubCell"/>
</dbReference>
<evidence type="ECO:0000256" key="3">
    <source>
        <dbReference type="ARBA" id="ARBA00022768"/>
    </source>
</evidence>
<dbReference type="InterPro" id="IPR041095">
    <property type="entry name" value="EFG_II"/>
</dbReference>
<comment type="similarity">
    <text evidence="1 7">Belongs to the TRAFAC class translation factor GTPase superfamily. Classic translation factor GTPase family. EF-G/EF-2 subfamily.</text>
</comment>
<evidence type="ECO:0000256" key="1">
    <source>
        <dbReference type="ARBA" id="ARBA00005870"/>
    </source>
</evidence>
<keyword evidence="5 7" id="KW-0342">GTP-binding</keyword>
<name>U7D6U2_9BACT</name>
<dbReference type="InterPro" id="IPR000795">
    <property type="entry name" value="T_Tr_GTP-bd_dom"/>
</dbReference>
<dbReference type="InterPro" id="IPR035647">
    <property type="entry name" value="EFG_III/V"/>
</dbReference>
<dbReference type="HAMAP" id="MF_00054_B">
    <property type="entry name" value="EF_G_EF_2_B"/>
    <property type="match status" value="1"/>
</dbReference>
<dbReference type="AlphaFoldDB" id="U7D6U2"/>
<dbReference type="STRING" id="1313304.CALK_1775"/>
<dbReference type="Pfam" id="PF00009">
    <property type="entry name" value="GTP_EFTU"/>
    <property type="match status" value="1"/>
</dbReference>
<dbReference type="FunFam" id="3.40.50.300:FF:000029">
    <property type="entry name" value="Elongation factor G"/>
    <property type="match status" value="1"/>
</dbReference>
<dbReference type="FunFam" id="3.30.70.240:FF:000001">
    <property type="entry name" value="Elongation factor G"/>
    <property type="match status" value="1"/>
</dbReference>
<dbReference type="InterPro" id="IPR009000">
    <property type="entry name" value="Transl_B-barrel_sf"/>
</dbReference>
<comment type="caution">
    <text evidence="10">The sequence shown here is derived from an EMBL/GenBank/DDBJ whole genome shotgun (WGS) entry which is preliminary data.</text>
</comment>
<dbReference type="InterPro" id="IPR020568">
    <property type="entry name" value="Ribosomal_Su5_D2-typ_SF"/>
</dbReference>
<dbReference type="eggNOG" id="COG0480">
    <property type="taxonomic scope" value="Bacteria"/>
</dbReference>
<dbReference type="PATRIC" id="fig|1313304.3.peg.1690"/>
<dbReference type="Gene3D" id="3.30.70.870">
    <property type="entry name" value="Elongation Factor G (Translational Gtpase), domain 3"/>
    <property type="match status" value="1"/>
</dbReference>
<dbReference type="GO" id="GO:0032790">
    <property type="term" value="P:ribosome disassembly"/>
    <property type="evidence" value="ECO:0007669"/>
    <property type="project" value="TreeGrafter"/>
</dbReference>
<dbReference type="InterPro" id="IPR004540">
    <property type="entry name" value="Transl_elong_EFG/EF2"/>
</dbReference>
<evidence type="ECO:0000313" key="11">
    <source>
        <dbReference type="Proteomes" id="UP000017148"/>
    </source>
</evidence>
<reference evidence="10 11" key="1">
    <citation type="journal article" date="2013" name="Environ. Microbiol.">
        <title>Genome analysis of Chitinivibrio alkaliphilus gen. nov., sp. nov., a novel extremely haloalkaliphilic anaerobic chitinolytic bacterium from the candidate phylum Termite Group 3.</title>
        <authorList>
            <person name="Sorokin D.Y."/>
            <person name="Gumerov V.M."/>
            <person name="Rakitin A.L."/>
            <person name="Beletsky A.V."/>
            <person name="Damste J.S."/>
            <person name="Muyzer G."/>
            <person name="Mardanov A.V."/>
            <person name="Ravin N.V."/>
        </authorList>
    </citation>
    <scope>NUCLEOTIDE SEQUENCE [LARGE SCALE GENOMIC DNA]</scope>
    <source>
        <strain evidence="10 11">ACht1</strain>
    </source>
</reference>
<evidence type="ECO:0000256" key="6">
    <source>
        <dbReference type="ARBA" id="ARBA00024731"/>
    </source>
</evidence>
<dbReference type="CDD" id="cd16262">
    <property type="entry name" value="EFG_III"/>
    <property type="match status" value="1"/>
</dbReference>
<dbReference type="InterPro" id="IPR031157">
    <property type="entry name" value="G_TR_CS"/>
</dbReference>
<dbReference type="CDD" id="cd03713">
    <property type="entry name" value="EFG_mtEFG_C"/>
    <property type="match status" value="1"/>
</dbReference>
<feature type="domain" description="Tr-type G" evidence="9">
    <location>
        <begin position="9"/>
        <end position="284"/>
    </location>
</feature>
<dbReference type="SUPFAM" id="SSF54211">
    <property type="entry name" value="Ribosomal protein S5 domain 2-like"/>
    <property type="match status" value="1"/>
</dbReference>
<dbReference type="RefSeq" id="WP_022637209.1">
    <property type="nucleotide sequence ID" value="NZ_ASJR01000015.1"/>
</dbReference>
<evidence type="ECO:0000256" key="8">
    <source>
        <dbReference type="NCBIfam" id="TIGR00484"/>
    </source>
</evidence>
<evidence type="ECO:0000259" key="9">
    <source>
        <dbReference type="PROSITE" id="PS51722"/>
    </source>
</evidence>
<keyword evidence="3 7" id="KW-0251">Elongation factor</keyword>
<dbReference type="Gene3D" id="3.30.230.10">
    <property type="match status" value="1"/>
</dbReference>
<evidence type="ECO:0000256" key="2">
    <source>
        <dbReference type="ARBA" id="ARBA00022741"/>
    </source>
</evidence>
<comment type="subcellular location">
    <subcellularLocation>
        <location evidence="7">Cytoplasm</location>
    </subcellularLocation>
</comment>
<protein>
    <recommendedName>
        <fullName evidence="7 8">Elongation factor G</fullName>
        <shortName evidence="7">EF-G</shortName>
    </recommendedName>
</protein>